<protein>
    <submittedName>
        <fullName evidence="1">Uncharacterized protein</fullName>
    </submittedName>
</protein>
<evidence type="ECO:0000313" key="2">
    <source>
        <dbReference type="Proteomes" id="UP000636709"/>
    </source>
</evidence>
<gene>
    <name evidence="1" type="ORF">HU200_016372</name>
</gene>
<dbReference type="PANTHER" id="PTHR33377:SF4">
    <property type="entry name" value="OS07G0285800 PROTEIN"/>
    <property type="match status" value="1"/>
</dbReference>
<dbReference type="EMBL" id="JACEFO010001608">
    <property type="protein sequence ID" value="KAF8731318.1"/>
    <property type="molecule type" value="Genomic_DNA"/>
</dbReference>
<reference evidence="1" key="1">
    <citation type="submission" date="2020-07" db="EMBL/GenBank/DDBJ databases">
        <title>Genome sequence and genetic diversity analysis of an under-domesticated orphan crop, white fonio (Digitaria exilis).</title>
        <authorList>
            <person name="Bennetzen J.L."/>
            <person name="Chen S."/>
            <person name="Ma X."/>
            <person name="Wang X."/>
            <person name="Yssel A.E.J."/>
            <person name="Chaluvadi S.R."/>
            <person name="Johnson M."/>
            <person name="Gangashetty P."/>
            <person name="Hamidou F."/>
            <person name="Sanogo M.D."/>
            <person name="Zwaenepoel A."/>
            <person name="Wallace J."/>
            <person name="Van De Peer Y."/>
            <person name="Van Deynze A."/>
        </authorList>
    </citation>
    <scope>NUCLEOTIDE SEQUENCE</scope>
    <source>
        <tissue evidence="1">Leaves</tissue>
    </source>
</reference>
<dbReference type="InterPro" id="IPR013181">
    <property type="entry name" value="DUF1719"/>
</dbReference>
<dbReference type="PANTHER" id="PTHR33377">
    <property type="entry name" value="OS10G0134700 PROTEIN-RELATED"/>
    <property type="match status" value="1"/>
</dbReference>
<evidence type="ECO:0000313" key="1">
    <source>
        <dbReference type="EMBL" id="KAF8731318.1"/>
    </source>
</evidence>
<dbReference type="Proteomes" id="UP000636709">
    <property type="component" value="Unassembled WGS sequence"/>
</dbReference>
<dbReference type="Pfam" id="PF08224">
    <property type="entry name" value="DUF1719"/>
    <property type="match status" value="1"/>
</dbReference>
<proteinExistence type="predicted"/>
<organism evidence="1 2">
    <name type="scientific">Digitaria exilis</name>
    <dbReference type="NCBI Taxonomy" id="1010633"/>
    <lineage>
        <taxon>Eukaryota</taxon>
        <taxon>Viridiplantae</taxon>
        <taxon>Streptophyta</taxon>
        <taxon>Embryophyta</taxon>
        <taxon>Tracheophyta</taxon>
        <taxon>Spermatophyta</taxon>
        <taxon>Magnoliopsida</taxon>
        <taxon>Liliopsida</taxon>
        <taxon>Poales</taxon>
        <taxon>Poaceae</taxon>
        <taxon>PACMAD clade</taxon>
        <taxon>Panicoideae</taxon>
        <taxon>Panicodae</taxon>
        <taxon>Paniceae</taxon>
        <taxon>Anthephorinae</taxon>
        <taxon>Digitaria</taxon>
    </lineage>
</organism>
<name>A0A835F7T2_9POAL</name>
<comment type="caution">
    <text evidence="1">The sequence shown here is derived from an EMBL/GenBank/DDBJ whole genome shotgun (WGS) entry which is preliminary data.</text>
</comment>
<keyword evidence="2" id="KW-1185">Reference proteome</keyword>
<dbReference type="OrthoDB" id="655353at2759"/>
<accession>A0A835F7T2</accession>
<sequence length="459" mass="51865">MDSVLGSAVVQEAISIVTSIIFRKREEKASRKHSIEKLEMAHTELELAIERSGKLPITDVSLLRRRKILKRAYKECGDVLHRCKLKAKEDEDIKGGLTPSDSSFPKRIARATKSSIAYFLPTGKDDLSSSDVGRFGWLADCASKFVRDVESGCSLRHYTFCNPLISHLLQGKTLKHEMKQESEFRYFHIWPICLEQRGVEAQLQYLYVDHNALEKSFVTNLLLRLSESIDLVGVAIKCLQSMTSLFNLAAETASGELTLLANLHDISQSYDPPMAGMQELHAESTRFWRPDPVCCKEDGHRPPVRNMVLSELSHRFPEQVIVFSFTCCLPALELSMCSSSYETGTSIMTHRQQPLQVAVGFVPHITIDVQQAKYATERVGDHEESIYDVSMQQVAETSRSNAINCFSSQLEFTGYARLWRSKHGGASFVVQKRSFDRKSGPRTPCWYVNRRSACKEKAV</sequence>
<dbReference type="AlphaFoldDB" id="A0A835F7T2"/>
<dbReference type="SMART" id="SM01157">
    <property type="entry name" value="DUF1719"/>
    <property type="match status" value="1"/>
</dbReference>